<evidence type="ECO:0000313" key="10">
    <source>
        <dbReference type="EMBL" id="KAJ9548178.1"/>
    </source>
</evidence>
<dbReference type="InterPro" id="IPR045073">
    <property type="entry name" value="Omega/Tau-like"/>
</dbReference>
<evidence type="ECO:0000259" key="9">
    <source>
        <dbReference type="PROSITE" id="PS50405"/>
    </source>
</evidence>
<reference evidence="10" key="1">
    <citation type="submission" date="2023-03" db="EMBL/GenBank/DDBJ databases">
        <title>Chromosome-scale reference genome and RAD-based genetic map of yellow starthistle (Centaurea solstitialis) reveal putative structural variation and QTLs associated with invader traits.</title>
        <authorList>
            <person name="Reatini B."/>
            <person name="Cang F.A."/>
            <person name="Jiang Q."/>
            <person name="Mckibben M.T.W."/>
            <person name="Barker M.S."/>
            <person name="Rieseberg L.H."/>
            <person name="Dlugosch K.M."/>
        </authorList>
    </citation>
    <scope>NUCLEOTIDE SEQUENCE</scope>
    <source>
        <strain evidence="10">CAN-66</strain>
        <tissue evidence="10">Leaf</tissue>
    </source>
</reference>
<keyword evidence="11" id="KW-1185">Reference proteome</keyword>
<dbReference type="AlphaFoldDB" id="A0AA38T0G9"/>
<feature type="domain" description="GST C-terminal" evidence="9">
    <location>
        <begin position="384"/>
        <end position="512"/>
    </location>
</feature>
<feature type="domain" description="GST N-terminal" evidence="8">
    <location>
        <begin position="3"/>
        <end position="82"/>
    </location>
</feature>
<dbReference type="GO" id="GO:0004364">
    <property type="term" value="F:glutathione transferase activity"/>
    <property type="evidence" value="ECO:0007669"/>
    <property type="project" value="UniProtKB-EC"/>
</dbReference>
<name>A0AA38T0G9_9ASTR</name>
<dbReference type="InterPro" id="IPR036282">
    <property type="entry name" value="Glutathione-S-Trfase_C_sf"/>
</dbReference>
<dbReference type="PANTHER" id="PTHR11260">
    <property type="entry name" value="GLUTATHIONE S-TRANSFERASE, GST, SUPERFAMILY, GST DOMAIN CONTAINING"/>
    <property type="match status" value="1"/>
</dbReference>
<dbReference type="InterPro" id="IPR036249">
    <property type="entry name" value="Thioredoxin-like_sf"/>
</dbReference>
<comment type="catalytic activity">
    <reaction evidence="5">
        <text>RX + glutathione = an S-substituted glutathione + a halide anion + H(+)</text>
        <dbReference type="Rhea" id="RHEA:16437"/>
        <dbReference type="ChEBI" id="CHEBI:15378"/>
        <dbReference type="ChEBI" id="CHEBI:16042"/>
        <dbReference type="ChEBI" id="CHEBI:17792"/>
        <dbReference type="ChEBI" id="CHEBI:57925"/>
        <dbReference type="ChEBI" id="CHEBI:90779"/>
        <dbReference type="EC" id="2.5.1.18"/>
    </reaction>
</comment>
<dbReference type="SUPFAM" id="SSF47616">
    <property type="entry name" value="GST C-terminal domain-like"/>
    <property type="match status" value="2"/>
</dbReference>
<dbReference type="FunFam" id="1.20.1050.10:FF:000012">
    <property type="entry name" value="Tau class glutathione S-transferase"/>
    <property type="match status" value="2"/>
</dbReference>
<sequence length="515" mass="58430">MADEVKLYAVGGSPFVCRVKIALNLKGIEYKNFEEDLTNKSADLIKYNPIHKKVPVLVHNEKSISESLVIVEYIDDVWKGVPILPQDPYEKAVARFWAKFVDDKCIPAIFKVYGSNGDEQAIAEAHEQLQILENELASKGNKFFGGDNINLVDIAADFIAYWLGVIEEVTEIKLVTKDKFPKLTEWADDFVNCKVVKEVLPPRGNLVAFFRKRFGKAAKIALNIKGIEYENIEEDLSNKSADVLKYNPVHKKLPILLHNGKPILESLVIVEYIDDVWKGVPILPQDPYEKAVARFWAKFIDDKLYAVAEGSFVCRAKIALNLKGIEYENIEEDLSNKSADLLKYNPVHKKLPVLLHNGKPISESLVIVEYIDEVWKGVPILPRDPYEKAVARFWAKFIDDKCMPALYKVYSNINGDEQAIAEACEQLQILENELAVKDNKFFGGDNINLVDIAADFIGYWLGLIEEVTEIKLVTKDKFPKLTEWADNLVNCQVVKEILPPRENLLALFRKTFGKA</sequence>
<proteinExistence type="inferred from homology"/>
<dbReference type="InterPro" id="IPR040079">
    <property type="entry name" value="Glutathione_S-Trfase"/>
</dbReference>
<dbReference type="GO" id="GO:0006749">
    <property type="term" value="P:glutathione metabolic process"/>
    <property type="evidence" value="ECO:0007669"/>
    <property type="project" value="InterPro"/>
</dbReference>
<dbReference type="CDD" id="cd03185">
    <property type="entry name" value="GST_C_Tau"/>
    <property type="match status" value="2"/>
</dbReference>
<feature type="coiled-coil region" evidence="7">
    <location>
        <begin position="413"/>
        <end position="440"/>
    </location>
</feature>
<dbReference type="Pfam" id="PF00043">
    <property type="entry name" value="GST_C"/>
    <property type="match status" value="2"/>
</dbReference>
<dbReference type="SFLD" id="SFLDG00358">
    <property type="entry name" value="Main_(cytGST)"/>
    <property type="match status" value="2"/>
</dbReference>
<dbReference type="SFLD" id="SFLDG01152">
    <property type="entry name" value="Main.3:_Omega-_and_Tau-like"/>
    <property type="match status" value="2"/>
</dbReference>
<comment type="similarity">
    <text evidence="4">Belongs to the GST superfamily. Tau family.</text>
</comment>
<feature type="domain" description="GST N-terminal" evidence="8">
    <location>
        <begin position="300"/>
        <end position="379"/>
    </location>
</feature>
<dbReference type="Pfam" id="PF02798">
    <property type="entry name" value="GST_N"/>
    <property type="match status" value="3"/>
</dbReference>
<dbReference type="InterPro" id="IPR004045">
    <property type="entry name" value="Glutathione_S-Trfase_N"/>
</dbReference>
<keyword evidence="7" id="KW-0175">Coiled coil</keyword>
<dbReference type="Proteomes" id="UP001172457">
    <property type="component" value="Chromosome 5"/>
</dbReference>
<dbReference type="Gene3D" id="1.20.1050.10">
    <property type="match status" value="2"/>
</dbReference>
<dbReference type="Gene3D" id="3.40.30.10">
    <property type="entry name" value="Glutaredoxin"/>
    <property type="match status" value="3"/>
</dbReference>
<gene>
    <name evidence="10" type="ORF">OSB04_020721</name>
</gene>
<dbReference type="PANTHER" id="PTHR11260:SF676">
    <property type="entry name" value="GLUTATHIONE S-TRANSFERASE U8"/>
    <property type="match status" value="1"/>
</dbReference>
<dbReference type="InterPro" id="IPR045074">
    <property type="entry name" value="GST_C_Tau"/>
</dbReference>
<dbReference type="CDD" id="cd03058">
    <property type="entry name" value="GST_N_Tau"/>
    <property type="match status" value="3"/>
</dbReference>
<protein>
    <recommendedName>
        <fullName evidence="6">Probable glutathione S-transferase</fullName>
        <ecNumber evidence="2">2.5.1.18</ecNumber>
    </recommendedName>
</protein>
<dbReference type="FunFam" id="3.40.30.10:FF:000014">
    <property type="entry name" value="Tau class glutathione S-transferase"/>
    <property type="match status" value="1"/>
</dbReference>
<dbReference type="PROSITE" id="PS50404">
    <property type="entry name" value="GST_NTER"/>
    <property type="match status" value="3"/>
</dbReference>
<comment type="similarity">
    <text evidence="1">Belongs to the GST superfamily. HSP26 family.</text>
</comment>
<organism evidence="10 11">
    <name type="scientific">Centaurea solstitialis</name>
    <name type="common">yellow star-thistle</name>
    <dbReference type="NCBI Taxonomy" id="347529"/>
    <lineage>
        <taxon>Eukaryota</taxon>
        <taxon>Viridiplantae</taxon>
        <taxon>Streptophyta</taxon>
        <taxon>Embryophyta</taxon>
        <taxon>Tracheophyta</taxon>
        <taxon>Spermatophyta</taxon>
        <taxon>Magnoliopsida</taxon>
        <taxon>eudicotyledons</taxon>
        <taxon>Gunneridae</taxon>
        <taxon>Pentapetalae</taxon>
        <taxon>asterids</taxon>
        <taxon>campanulids</taxon>
        <taxon>Asterales</taxon>
        <taxon>Asteraceae</taxon>
        <taxon>Carduoideae</taxon>
        <taxon>Cardueae</taxon>
        <taxon>Centaureinae</taxon>
        <taxon>Centaurea</taxon>
    </lineage>
</organism>
<evidence type="ECO:0000256" key="7">
    <source>
        <dbReference type="SAM" id="Coils"/>
    </source>
</evidence>
<feature type="domain" description="GST N-terminal" evidence="8">
    <location>
        <begin position="202"/>
        <end position="281"/>
    </location>
</feature>
<dbReference type="SFLD" id="SFLDS00019">
    <property type="entry name" value="Glutathione_Transferase_(cytos"/>
    <property type="match status" value="2"/>
</dbReference>
<evidence type="ECO:0000256" key="5">
    <source>
        <dbReference type="ARBA" id="ARBA00047960"/>
    </source>
</evidence>
<evidence type="ECO:0000256" key="1">
    <source>
        <dbReference type="ARBA" id="ARBA00009929"/>
    </source>
</evidence>
<dbReference type="InterPro" id="IPR010987">
    <property type="entry name" value="Glutathione-S-Trfase_C-like"/>
</dbReference>
<dbReference type="EMBL" id="JARYMX010000005">
    <property type="protein sequence ID" value="KAJ9548178.1"/>
    <property type="molecule type" value="Genomic_DNA"/>
</dbReference>
<dbReference type="InterPro" id="IPR004046">
    <property type="entry name" value="GST_C"/>
</dbReference>
<evidence type="ECO:0000256" key="4">
    <source>
        <dbReference type="ARBA" id="ARBA00025743"/>
    </source>
</evidence>
<evidence type="ECO:0000256" key="6">
    <source>
        <dbReference type="ARBA" id="ARBA00071370"/>
    </source>
</evidence>
<dbReference type="GO" id="GO:0005737">
    <property type="term" value="C:cytoplasm"/>
    <property type="evidence" value="ECO:0007669"/>
    <property type="project" value="TreeGrafter"/>
</dbReference>
<feature type="coiled-coil region" evidence="7">
    <location>
        <begin position="115"/>
        <end position="142"/>
    </location>
</feature>
<evidence type="ECO:0000259" key="8">
    <source>
        <dbReference type="PROSITE" id="PS50404"/>
    </source>
</evidence>
<evidence type="ECO:0000256" key="3">
    <source>
        <dbReference type="ARBA" id="ARBA00022679"/>
    </source>
</evidence>
<dbReference type="EC" id="2.5.1.18" evidence="2"/>
<comment type="caution">
    <text evidence="10">The sequence shown here is derived from an EMBL/GenBank/DDBJ whole genome shotgun (WGS) entry which is preliminary data.</text>
</comment>
<feature type="domain" description="GST C-terminal" evidence="9">
    <location>
        <begin position="87"/>
        <end position="214"/>
    </location>
</feature>
<dbReference type="SUPFAM" id="SSF52833">
    <property type="entry name" value="Thioredoxin-like"/>
    <property type="match status" value="3"/>
</dbReference>
<evidence type="ECO:0000256" key="2">
    <source>
        <dbReference type="ARBA" id="ARBA00012452"/>
    </source>
</evidence>
<keyword evidence="3" id="KW-0808">Transferase</keyword>
<dbReference type="FunFam" id="3.40.30.10:FF:000044">
    <property type="entry name" value="Glutathione S-transferase GSTU6"/>
    <property type="match status" value="1"/>
</dbReference>
<accession>A0AA38T0G9</accession>
<dbReference type="PROSITE" id="PS50405">
    <property type="entry name" value="GST_CTER"/>
    <property type="match status" value="2"/>
</dbReference>
<evidence type="ECO:0000313" key="11">
    <source>
        <dbReference type="Proteomes" id="UP001172457"/>
    </source>
</evidence>